<dbReference type="PROSITE" id="PS00523">
    <property type="entry name" value="SULFATASE_1"/>
    <property type="match status" value="1"/>
</dbReference>
<comment type="similarity">
    <text evidence="1">Belongs to the sulfatase family.</text>
</comment>
<keyword evidence="2" id="KW-0479">Metal-binding</keyword>
<dbReference type="InterPro" id="IPR017850">
    <property type="entry name" value="Alkaline_phosphatase_core_sf"/>
</dbReference>
<organism evidence="6 7">
    <name type="scientific">Pedosphaera parvula (strain Ellin514)</name>
    <dbReference type="NCBI Taxonomy" id="320771"/>
    <lineage>
        <taxon>Bacteria</taxon>
        <taxon>Pseudomonadati</taxon>
        <taxon>Verrucomicrobiota</taxon>
        <taxon>Pedosphaerae</taxon>
        <taxon>Pedosphaerales</taxon>
        <taxon>Pedosphaeraceae</taxon>
        <taxon>Pedosphaera</taxon>
    </lineage>
</organism>
<dbReference type="PANTHER" id="PTHR42693">
    <property type="entry name" value="ARYLSULFATASE FAMILY MEMBER"/>
    <property type="match status" value="1"/>
</dbReference>
<reference evidence="6 7" key="1">
    <citation type="journal article" date="2011" name="J. Bacteriol.">
        <title>Genome sequence of 'Pedosphaera parvula' Ellin514, an aerobic Verrucomicrobial isolate from pasture soil.</title>
        <authorList>
            <person name="Kant R."/>
            <person name="van Passel M.W."/>
            <person name="Sangwan P."/>
            <person name="Palva A."/>
            <person name="Lucas S."/>
            <person name="Copeland A."/>
            <person name="Lapidus A."/>
            <person name="Glavina Del Rio T."/>
            <person name="Dalin E."/>
            <person name="Tice H."/>
            <person name="Bruce D."/>
            <person name="Goodwin L."/>
            <person name="Pitluck S."/>
            <person name="Chertkov O."/>
            <person name="Larimer F.W."/>
            <person name="Land M.L."/>
            <person name="Hauser L."/>
            <person name="Brettin T.S."/>
            <person name="Detter J.C."/>
            <person name="Han S."/>
            <person name="de Vos W.M."/>
            <person name="Janssen P.H."/>
            <person name="Smidt H."/>
        </authorList>
    </citation>
    <scope>NUCLEOTIDE SEQUENCE [LARGE SCALE GENOMIC DNA]</scope>
    <source>
        <strain evidence="6 7">Ellin514</strain>
    </source>
</reference>
<sequence length="492" mass="55416" precursor="true">MFFASIEHSWKYNRKMLSTFLTRFNVPLLWLFLFLISAGSTSCAATQPPNVLFIIADQWRAEAMGYNGNPDVKTPHLDHLQSESVDFVNAVSSVPVCSPTRASLMTGQRALTHGVFVNDVPLSPKAITLSKVLHQAGYDTACIGKWHLDGHGRSQFIPRERRQNFDYWKVLECTHQYNNSFYFADLPFKLKWDGYDVFAQTHDASQYLRNHSHAKKPFFLYLSWGPPHDPYQTAPATYRSQYQAAKIKTRLNVPPGMRASAQTNLAGYYSHCTAIDSCVGTLLQTLKDTGLETNTLVIFTSDHGDMLHSHGLVKKQHPFDESIRVPLLMRWPAGLGTQPRKLDAPFNSPDFMPTILGLCGAPVPNTVEGIDYSAYLQGDVNPSDGATLISCPVPFGEYSRQHGGREYRGIRTTRYTYVRDLNGPWLLFDNLEDPAQMDNLVGQPECAQLEEDLEKILLQKLAEANDQFLPGQAYLDRWGYKLNANGIIPYTP</sequence>
<dbReference type="InterPro" id="IPR050738">
    <property type="entry name" value="Sulfatase"/>
</dbReference>
<dbReference type="Gene3D" id="3.30.1120.10">
    <property type="match status" value="1"/>
</dbReference>
<dbReference type="STRING" id="320771.Cflav_PD1584"/>
<gene>
    <name evidence="6" type="ORF">Cflav_PD1584</name>
</gene>
<evidence type="ECO:0000256" key="3">
    <source>
        <dbReference type="ARBA" id="ARBA00022801"/>
    </source>
</evidence>
<feature type="domain" description="Sulfatase N-terminal" evidence="5">
    <location>
        <begin position="49"/>
        <end position="360"/>
    </location>
</feature>
<dbReference type="InterPro" id="IPR024607">
    <property type="entry name" value="Sulfatase_CS"/>
</dbReference>
<dbReference type="Pfam" id="PF00884">
    <property type="entry name" value="Sulfatase"/>
    <property type="match status" value="1"/>
</dbReference>
<dbReference type="CDD" id="cd16034">
    <property type="entry name" value="sulfatase_like"/>
    <property type="match status" value="1"/>
</dbReference>
<dbReference type="InterPro" id="IPR000917">
    <property type="entry name" value="Sulfatase_N"/>
</dbReference>
<evidence type="ECO:0000256" key="4">
    <source>
        <dbReference type="ARBA" id="ARBA00022837"/>
    </source>
</evidence>
<dbReference type="EMBL" id="ABOX02000039">
    <property type="protein sequence ID" value="EEF58683.1"/>
    <property type="molecule type" value="Genomic_DNA"/>
</dbReference>
<evidence type="ECO:0000256" key="1">
    <source>
        <dbReference type="ARBA" id="ARBA00008779"/>
    </source>
</evidence>
<protein>
    <submittedName>
        <fullName evidence="6">Sulfatase</fullName>
    </submittedName>
</protein>
<dbReference type="SUPFAM" id="SSF53649">
    <property type="entry name" value="Alkaline phosphatase-like"/>
    <property type="match status" value="1"/>
</dbReference>
<evidence type="ECO:0000313" key="6">
    <source>
        <dbReference type="EMBL" id="EEF58683.1"/>
    </source>
</evidence>
<dbReference type="GO" id="GO:0004065">
    <property type="term" value="F:arylsulfatase activity"/>
    <property type="evidence" value="ECO:0007669"/>
    <property type="project" value="TreeGrafter"/>
</dbReference>
<keyword evidence="4" id="KW-0106">Calcium</keyword>
<dbReference type="AlphaFoldDB" id="B9XND0"/>
<dbReference type="Proteomes" id="UP000003688">
    <property type="component" value="Unassembled WGS sequence"/>
</dbReference>
<dbReference type="PROSITE" id="PS00149">
    <property type="entry name" value="SULFATASE_2"/>
    <property type="match status" value="1"/>
</dbReference>
<evidence type="ECO:0000313" key="7">
    <source>
        <dbReference type="Proteomes" id="UP000003688"/>
    </source>
</evidence>
<evidence type="ECO:0000256" key="2">
    <source>
        <dbReference type="ARBA" id="ARBA00022723"/>
    </source>
</evidence>
<name>B9XND0_PEDPL</name>
<comment type="caution">
    <text evidence="6">The sequence shown here is derived from an EMBL/GenBank/DDBJ whole genome shotgun (WGS) entry which is preliminary data.</text>
</comment>
<dbReference type="GO" id="GO:0046872">
    <property type="term" value="F:metal ion binding"/>
    <property type="evidence" value="ECO:0007669"/>
    <property type="project" value="UniProtKB-KW"/>
</dbReference>
<dbReference type="Gene3D" id="3.40.720.10">
    <property type="entry name" value="Alkaline Phosphatase, subunit A"/>
    <property type="match status" value="1"/>
</dbReference>
<accession>B9XND0</accession>
<dbReference type="PANTHER" id="PTHR42693:SF53">
    <property type="entry name" value="ENDO-4-O-SULFATASE"/>
    <property type="match status" value="1"/>
</dbReference>
<keyword evidence="7" id="KW-1185">Reference proteome</keyword>
<proteinExistence type="inferred from homology"/>
<keyword evidence="3" id="KW-0378">Hydrolase</keyword>
<evidence type="ECO:0000259" key="5">
    <source>
        <dbReference type="Pfam" id="PF00884"/>
    </source>
</evidence>